<dbReference type="InterPro" id="IPR011856">
    <property type="entry name" value="tRNA_endonuc-like_dom_sf"/>
</dbReference>
<evidence type="ECO:0008006" key="3">
    <source>
        <dbReference type="Google" id="ProtNLM"/>
    </source>
</evidence>
<dbReference type="Gene3D" id="3.40.1350.10">
    <property type="match status" value="1"/>
</dbReference>
<gene>
    <name evidence="1" type="ORF">A1507_08455</name>
</gene>
<dbReference type="SUPFAM" id="SSF52980">
    <property type="entry name" value="Restriction endonuclease-like"/>
    <property type="match status" value="1"/>
</dbReference>
<organism evidence="1 2">
    <name type="scientific">Methylomonas koyamae</name>
    <dbReference type="NCBI Taxonomy" id="702114"/>
    <lineage>
        <taxon>Bacteria</taxon>
        <taxon>Pseudomonadati</taxon>
        <taxon>Pseudomonadota</taxon>
        <taxon>Gammaproteobacteria</taxon>
        <taxon>Methylococcales</taxon>
        <taxon>Methylococcaceae</taxon>
        <taxon>Methylomonas</taxon>
    </lineage>
</organism>
<comment type="caution">
    <text evidence="1">The sequence shown here is derived from an EMBL/GenBank/DDBJ whole genome shotgun (WGS) entry which is preliminary data.</text>
</comment>
<reference evidence="1 2" key="1">
    <citation type="submission" date="2016-03" db="EMBL/GenBank/DDBJ databases">
        <authorList>
            <person name="Ploux O."/>
        </authorList>
    </citation>
    <scope>NUCLEOTIDE SEQUENCE [LARGE SCALE GENOMIC DNA]</scope>
    <source>
        <strain evidence="1 2">R-45378</strain>
    </source>
</reference>
<sequence>MAILRCNHCGYLREVSQEHVGKTVKCPVCEQAAAIYDSVDFIKKLIDKYGGLLAKYRELESAQNMPAAANIPKYLPKDEELDLHNTAVMTNSMQYKPVIQWFERKNIRVEVDHDALDTQGFFDEVAVELGDNFPVLQQVLDKIRKAQRNNYTSVVLNLSNHSQNDIKTITGFCRNLYEFSFIAKYFYNKNEKRAYLTLQTAPKISGFFNGEWLEWYVFMKLLKHCYENKGLFSCLRSFNIQFANDDKYEVDVFFLINSRIPVFIECKSGEFRPFIEKYSKMRRRLEIAKENFLLLVLGVSDEQVQGLTKMYDITFVNETGFIKHINGLLGG</sequence>
<dbReference type="EMBL" id="LUUJ01000054">
    <property type="protein sequence ID" value="OAI18924.1"/>
    <property type="molecule type" value="Genomic_DNA"/>
</dbReference>
<dbReference type="RefSeq" id="WP_064039804.1">
    <property type="nucleotide sequence ID" value="NZ_LUUJ01000054.1"/>
</dbReference>
<protein>
    <recommendedName>
        <fullName evidence="3">DUF1887 domain-containing protein</fullName>
    </recommendedName>
</protein>
<dbReference type="InterPro" id="IPR011335">
    <property type="entry name" value="Restrct_endonuc-II-like"/>
</dbReference>
<dbReference type="GO" id="GO:0003676">
    <property type="term" value="F:nucleic acid binding"/>
    <property type="evidence" value="ECO:0007669"/>
    <property type="project" value="InterPro"/>
</dbReference>
<accession>A0A177NMY3</accession>
<dbReference type="AlphaFoldDB" id="A0A177NMY3"/>
<proteinExistence type="predicted"/>
<evidence type="ECO:0000313" key="2">
    <source>
        <dbReference type="Proteomes" id="UP000077857"/>
    </source>
</evidence>
<dbReference type="OrthoDB" id="5561245at2"/>
<name>A0A177NMY3_9GAMM</name>
<dbReference type="Proteomes" id="UP000077857">
    <property type="component" value="Unassembled WGS sequence"/>
</dbReference>
<evidence type="ECO:0000313" key="1">
    <source>
        <dbReference type="EMBL" id="OAI18924.1"/>
    </source>
</evidence>